<evidence type="ECO:0000256" key="1">
    <source>
        <dbReference type="SAM" id="MobiDB-lite"/>
    </source>
</evidence>
<organism evidence="2 3">
    <name type="scientific">Flavobacterium collinsii</name>
    <dbReference type="NCBI Taxonomy" id="1114861"/>
    <lineage>
        <taxon>Bacteria</taxon>
        <taxon>Pseudomonadati</taxon>
        <taxon>Bacteroidota</taxon>
        <taxon>Flavobacteriia</taxon>
        <taxon>Flavobacteriales</taxon>
        <taxon>Flavobacteriaceae</taxon>
        <taxon>Flavobacterium</taxon>
    </lineage>
</organism>
<evidence type="ECO:0000313" key="3">
    <source>
        <dbReference type="Proteomes" id="UP000474567"/>
    </source>
</evidence>
<protein>
    <recommendedName>
        <fullName evidence="4">Bacterial mobilisation domain-containing protein</fullName>
    </recommendedName>
</protein>
<dbReference type="Proteomes" id="UP000474567">
    <property type="component" value="Unassembled WGS sequence"/>
</dbReference>
<gene>
    <name evidence="2" type="ORF">FLACOL7796_01795</name>
</gene>
<dbReference type="RefSeq" id="WP_173965903.1">
    <property type="nucleotide sequence ID" value="NZ_CADCST010000077.1"/>
</dbReference>
<name>A0ABN7EL36_9FLAO</name>
<dbReference type="EMBL" id="CADCST010000077">
    <property type="protein sequence ID" value="CAA9197685.1"/>
    <property type="molecule type" value="Genomic_DNA"/>
</dbReference>
<evidence type="ECO:0000313" key="2">
    <source>
        <dbReference type="EMBL" id="CAA9197685.1"/>
    </source>
</evidence>
<comment type="caution">
    <text evidence="2">The sequence shown here is derived from an EMBL/GenBank/DDBJ whole genome shotgun (WGS) entry which is preliminary data.</text>
</comment>
<feature type="region of interest" description="Disordered" evidence="1">
    <location>
        <begin position="1"/>
        <end position="24"/>
    </location>
</feature>
<proteinExistence type="predicted"/>
<sequence>MNENSNKKQNKGGRKPKDNPSTHRHVFRLTEQENAKLLSVFEASGMTNKAKFIIAVLFEREIKTVKIDKATLDFYMRLTSYHSQFRSIGVNYNQIVKLLYRNFSEKKAAAYLYKLEKQTAEMAALCQKIVQLSNEFKEKYLKN</sequence>
<dbReference type="NCBIfam" id="NF041324">
    <property type="entry name" value="Bacteroid_MobA"/>
    <property type="match status" value="1"/>
</dbReference>
<accession>A0ABN7EL36</accession>
<keyword evidence="3" id="KW-1185">Reference proteome</keyword>
<evidence type="ECO:0008006" key="4">
    <source>
        <dbReference type="Google" id="ProtNLM"/>
    </source>
</evidence>
<dbReference type="Pfam" id="PF19514">
    <property type="entry name" value="MobC_2"/>
    <property type="match status" value="1"/>
</dbReference>
<dbReference type="InterPro" id="IPR045788">
    <property type="entry name" value="MobC_2"/>
</dbReference>
<reference evidence="2 3" key="1">
    <citation type="submission" date="2020-02" db="EMBL/GenBank/DDBJ databases">
        <authorList>
            <person name="Criscuolo A."/>
        </authorList>
    </citation>
    <scope>NUCLEOTIDE SEQUENCE [LARGE SCALE GENOMIC DNA]</scope>
    <source>
        <strain evidence="2">CECT7796</strain>
    </source>
</reference>